<accession>A0A4U1BER7</accession>
<dbReference type="GO" id="GO:0016020">
    <property type="term" value="C:membrane"/>
    <property type="evidence" value="ECO:0007669"/>
    <property type="project" value="UniProtKB-SubCell"/>
</dbReference>
<proteinExistence type="predicted"/>
<dbReference type="EMBL" id="SWCI01000005">
    <property type="protein sequence ID" value="TKB48840.1"/>
    <property type="molecule type" value="Genomic_DNA"/>
</dbReference>
<comment type="caution">
    <text evidence="6">The sequence shown here is derived from an EMBL/GenBank/DDBJ whole genome shotgun (WGS) entry which is preliminary data.</text>
</comment>
<dbReference type="RefSeq" id="WP_136853034.1">
    <property type="nucleotide sequence ID" value="NZ_SWCI01000005.1"/>
</dbReference>
<evidence type="ECO:0000256" key="2">
    <source>
        <dbReference type="ARBA" id="ARBA00022692"/>
    </source>
</evidence>
<keyword evidence="3 5" id="KW-1133">Transmembrane helix</keyword>
<keyword evidence="4 5" id="KW-0472">Membrane</keyword>
<protein>
    <submittedName>
        <fullName evidence="6">MAPEG family protein</fullName>
    </submittedName>
</protein>
<evidence type="ECO:0000256" key="1">
    <source>
        <dbReference type="ARBA" id="ARBA00004370"/>
    </source>
</evidence>
<dbReference type="Gene3D" id="1.20.120.550">
    <property type="entry name" value="Membrane associated eicosanoid/glutathione metabolism-like domain"/>
    <property type="match status" value="1"/>
</dbReference>
<evidence type="ECO:0000256" key="5">
    <source>
        <dbReference type="SAM" id="Phobius"/>
    </source>
</evidence>
<sequence>MPLTITALYLSFTALLALVLAYRVVRLRRSRGIGLGNGQDKDLTLSVRCHANLLEYAPLVMLMLASAELNGAPGLLLHLCGSAWLLGRVLHPWGLTRGRGGYHLGRFWGTLLTWCVTLALVGLNLTLAVA</sequence>
<keyword evidence="7" id="KW-1185">Reference proteome</keyword>
<evidence type="ECO:0000313" key="6">
    <source>
        <dbReference type="EMBL" id="TKB48840.1"/>
    </source>
</evidence>
<dbReference type="PANTHER" id="PTHR35814">
    <property type="match status" value="1"/>
</dbReference>
<dbReference type="SUPFAM" id="SSF161084">
    <property type="entry name" value="MAPEG domain-like"/>
    <property type="match status" value="1"/>
</dbReference>
<organism evidence="6 7">
    <name type="scientific">Ferrimonas sediminicola</name>
    <dbReference type="NCBI Taxonomy" id="2569538"/>
    <lineage>
        <taxon>Bacteria</taxon>
        <taxon>Pseudomonadati</taxon>
        <taxon>Pseudomonadota</taxon>
        <taxon>Gammaproteobacteria</taxon>
        <taxon>Alteromonadales</taxon>
        <taxon>Ferrimonadaceae</taxon>
        <taxon>Ferrimonas</taxon>
    </lineage>
</organism>
<dbReference type="InterPro" id="IPR023352">
    <property type="entry name" value="MAPEG-like_dom_sf"/>
</dbReference>
<feature type="transmembrane region" description="Helical" evidence="5">
    <location>
        <begin position="107"/>
        <end position="129"/>
    </location>
</feature>
<reference evidence="6 7" key="1">
    <citation type="submission" date="2019-04" db="EMBL/GenBank/DDBJ databases">
        <authorList>
            <person name="Hwang J.C."/>
        </authorList>
    </citation>
    <scope>NUCLEOTIDE SEQUENCE [LARGE SCALE GENOMIC DNA]</scope>
    <source>
        <strain evidence="6 7">IMCC35001</strain>
    </source>
</reference>
<dbReference type="InterPro" id="IPR001129">
    <property type="entry name" value="Membr-assoc_MAPEG"/>
</dbReference>
<evidence type="ECO:0000313" key="7">
    <source>
        <dbReference type="Proteomes" id="UP000305674"/>
    </source>
</evidence>
<comment type="subcellular location">
    <subcellularLocation>
        <location evidence="1">Membrane</location>
    </subcellularLocation>
</comment>
<dbReference type="PANTHER" id="PTHR35814:SF1">
    <property type="entry name" value="GLUTATHIONE S-TRANSFERASE-RELATED"/>
    <property type="match status" value="1"/>
</dbReference>
<dbReference type="AlphaFoldDB" id="A0A4U1BER7"/>
<gene>
    <name evidence="6" type="ORF">FCL40_09355</name>
</gene>
<name>A0A4U1BER7_9GAMM</name>
<keyword evidence="2 5" id="KW-0812">Transmembrane</keyword>
<feature type="transmembrane region" description="Helical" evidence="5">
    <location>
        <begin position="6"/>
        <end position="25"/>
    </location>
</feature>
<dbReference type="Proteomes" id="UP000305674">
    <property type="component" value="Unassembled WGS sequence"/>
</dbReference>
<dbReference type="OrthoDB" id="8537976at2"/>
<dbReference type="Pfam" id="PF01124">
    <property type="entry name" value="MAPEG"/>
    <property type="match status" value="1"/>
</dbReference>
<evidence type="ECO:0000256" key="3">
    <source>
        <dbReference type="ARBA" id="ARBA00022989"/>
    </source>
</evidence>
<evidence type="ECO:0000256" key="4">
    <source>
        <dbReference type="ARBA" id="ARBA00023136"/>
    </source>
</evidence>